<dbReference type="Proteomes" id="UP000467840">
    <property type="component" value="Chromosome 16"/>
</dbReference>
<reference evidence="1 2" key="1">
    <citation type="journal article" date="2020" name="Mol. Plant">
        <title>The Chromosome-Based Rubber Tree Genome Provides New Insights into Spurge Genome Evolution and Rubber Biosynthesis.</title>
        <authorList>
            <person name="Liu J."/>
            <person name="Shi C."/>
            <person name="Shi C.C."/>
            <person name="Li W."/>
            <person name="Zhang Q.J."/>
            <person name="Zhang Y."/>
            <person name="Li K."/>
            <person name="Lu H.F."/>
            <person name="Shi C."/>
            <person name="Zhu S.T."/>
            <person name="Xiao Z.Y."/>
            <person name="Nan H."/>
            <person name="Yue Y."/>
            <person name="Zhu X.G."/>
            <person name="Wu Y."/>
            <person name="Hong X.N."/>
            <person name="Fan G.Y."/>
            <person name="Tong Y."/>
            <person name="Zhang D."/>
            <person name="Mao C.L."/>
            <person name="Liu Y.L."/>
            <person name="Hao S.J."/>
            <person name="Liu W.Q."/>
            <person name="Lv M.Q."/>
            <person name="Zhang H.B."/>
            <person name="Liu Y."/>
            <person name="Hu-Tang G.R."/>
            <person name="Wang J.P."/>
            <person name="Wang J.H."/>
            <person name="Sun Y.H."/>
            <person name="Ni S.B."/>
            <person name="Chen W.B."/>
            <person name="Zhang X.C."/>
            <person name="Jiao Y.N."/>
            <person name="Eichler E.E."/>
            <person name="Li G.H."/>
            <person name="Liu X."/>
            <person name="Gao L.Z."/>
        </authorList>
    </citation>
    <scope>NUCLEOTIDE SEQUENCE [LARGE SCALE GENOMIC DNA]</scope>
    <source>
        <strain evidence="2">cv. GT1</strain>
        <tissue evidence="1">Leaf</tissue>
    </source>
</reference>
<keyword evidence="2" id="KW-1185">Reference proteome</keyword>
<evidence type="ECO:0000313" key="1">
    <source>
        <dbReference type="EMBL" id="KAF2304245.1"/>
    </source>
</evidence>
<dbReference type="AlphaFoldDB" id="A0A6A6LUR0"/>
<name>A0A6A6LUR0_HEVBR</name>
<sequence>MPDLPLLANLVGNGVVVPNMDAPINSFVNFVGEWDWNALHLVLDYSILDRIAVIPPPRYNAGCDRIVWAPSKDDKIHILQDCPVARNVWMGLGASSKLSSF</sequence>
<gene>
    <name evidence="1" type="ORF">GH714_028844</name>
</gene>
<organism evidence="1 2">
    <name type="scientific">Hevea brasiliensis</name>
    <name type="common">Para rubber tree</name>
    <name type="synonym">Siphonia brasiliensis</name>
    <dbReference type="NCBI Taxonomy" id="3981"/>
    <lineage>
        <taxon>Eukaryota</taxon>
        <taxon>Viridiplantae</taxon>
        <taxon>Streptophyta</taxon>
        <taxon>Embryophyta</taxon>
        <taxon>Tracheophyta</taxon>
        <taxon>Spermatophyta</taxon>
        <taxon>Magnoliopsida</taxon>
        <taxon>eudicotyledons</taxon>
        <taxon>Gunneridae</taxon>
        <taxon>Pentapetalae</taxon>
        <taxon>rosids</taxon>
        <taxon>fabids</taxon>
        <taxon>Malpighiales</taxon>
        <taxon>Euphorbiaceae</taxon>
        <taxon>Crotonoideae</taxon>
        <taxon>Micrandreae</taxon>
        <taxon>Hevea</taxon>
    </lineage>
</organism>
<protein>
    <recommendedName>
        <fullName evidence="3">Reverse transcriptase zinc-binding domain-containing protein</fullName>
    </recommendedName>
</protein>
<accession>A0A6A6LUR0</accession>
<dbReference type="EMBL" id="JAAGAX010000009">
    <property type="protein sequence ID" value="KAF2304245.1"/>
    <property type="molecule type" value="Genomic_DNA"/>
</dbReference>
<evidence type="ECO:0000313" key="2">
    <source>
        <dbReference type="Proteomes" id="UP000467840"/>
    </source>
</evidence>
<proteinExistence type="predicted"/>
<evidence type="ECO:0008006" key="3">
    <source>
        <dbReference type="Google" id="ProtNLM"/>
    </source>
</evidence>
<comment type="caution">
    <text evidence="1">The sequence shown here is derived from an EMBL/GenBank/DDBJ whole genome shotgun (WGS) entry which is preliminary data.</text>
</comment>